<dbReference type="GO" id="GO:0034551">
    <property type="term" value="P:mitochondrial respiratory chain complex III assembly"/>
    <property type="evidence" value="ECO:0007669"/>
    <property type="project" value="TreeGrafter"/>
</dbReference>
<reference evidence="3 4" key="1">
    <citation type="submission" date="2016-07" db="EMBL/GenBank/DDBJ databases">
        <title>Pervasive Adenine N6-methylation of Active Genes in Fungi.</title>
        <authorList>
            <consortium name="DOE Joint Genome Institute"/>
            <person name="Mondo S.J."/>
            <person name="Dannebaum R.O."/>
            <person name="Kuo R.C."/>
            <person name="Labutti K."/>
            <person name="Haridas S."/>
            <person name="Kuo A."/>
            <person name="Salamov A."/>
            <person name="Ahrendt S.R."/>
            <person name="Lipzen A."/>
            <person name="Sullivan W."/>
            <person name="Andreopoulos W.B."/>
            <person name="Clum A."/>
            <person name="Lindquist E."/>
            <person name="Daum C."/>
            <person name="Ramamoorthy G.K."/>
            <person name="Gryganskyi A."/>
            <person name="Culley D."/>
            <person name="Magnuson J.K."/>
            <person name="James T.Y."/>
            <person name="O'Malley M.A."/>
            <person name="Stajich J.E."/>
            <person name="Spatafora J.W."/>
            <person name="Visel A."/>
            <person name="Grigoriev I.V."/>
        </authorList>
    </citation>
    <scope>NUCLEOTIDE SEQUENCE [LARGE SCALE GENOMIC DNA]</scope>
    <source>
        <strain evidence="3 4">NRRL 1336</strain>
    </source>
</reference>
<dbReference type="PANTHER" id="PTHR12184:SF1">
    <property type="entry name" value="UBIQUINOL-CYTOCHROME-C REDUCTASE COMPLEX ASSEMBLY FACTOR 1"/>
    <property type="match status" value="1"/>
</dbReference>
<name>A0A1X2IT58_9FUNG</name>
<accession>A0A1X2IT58</accession>
<evidence type="ECO:0000256" key="1">
    <source>
        <dbReference type="ARBA" id="ARBA00006407"/>
    </source>
</evidence>
<evidence type="ECO:0000313" key="4">
    <source>
        <dbReference type="Proteomes" id="UP000193560"/>
    </source>
</evidence>
<sequence>MIARPLLTPTIRASRLLTRMTSLTDPMTKQFIPTLTRHSIRFASSKGTTGDDKVNGSKYSEATQKLVYGMARMLGYYSTGSTAIRVSHELYNVCAQQMELNKDFYVNKCNLPDTFQSWFSVTQLHVWMLMVHLRAHDQGKLYIQEVVNRLFEDSEARIREHGISQQRMIDSYIKDLVAQFHGGVVAYDEGMCKDDPVLAAALWRNLFAPTSNNATDLAYVVQFIRQELKALEAFDGDQLTTGVIQFGIPKSSFE</sequence>
<dbReference type="Pfam" id="PF03981">
    <property type="entry name" value="Ubiq_cyt_C_chap"/>
    <property type="match status" value="1"/>
</dbReference>
<gene>
    <name evidence="3" type="ORF">BCR42DRAFT_488715</name>
</gene>
<comment type="caution">
    <text evidence="3">The sequence shown here is derived from an EMBL/GenBank/DDBJ whole genome shotgun (WGS) entry which is preliminary data.</text>
</comment>
<comment type="similarity">
    <text evidence="1">Belongs to the CBP3 family.</text>
</comment>
<dbReference type="GO" id="GO:0005739">
    <property type="term" value="C:mitochondrion"/>
    <property type="evidence" value="ECO:0007669"/>
    <property type="project" value="TreeGrafter"/>
</dbReference>
<organism evidence="3 4">
    <name type="scientific">Absidia repens</name>
    <dbReference type="NCBI Taxonomy" id="90262"/>
    <lineage>
        <taxon>Eukaryota</taxon>
        <taxon>Fungi</taxon>
        <taxon>Fungi incertae sedis</taxon>
        <taxon>Mucoromycota</taxon>
        <taxon>Mucoromycotina</taxon>
        <taxon>Mucoromycetes</taxon>
        <taxon>Mucorales</taxon>
        <taxon>Cunninghamellaceae</taxon>
        <taxon>Absidia</taxon>
    </lineage>
</organism>
<dbReference type="OrthoDB" id="10253878at2759"/>
<feature type="domain" description="Ubiquinol-cytochrome c chaperone" evidence="2">
    <location>
        <begin position="108"/>
        <end position="246"/>
    </location>
</feature>
<proteinExistence type="inferred from homology"/>
<dbReference type="EMBL" id="MCGE01000005">
    <property type="protein sequence ID" value="ORZ21684.1"/>
    <property type="molecule type" value="Genomic_DNA"/>
</dbReference>
<evidence type="ECO:0000259" key="2">
    <source>
        <dbReference type="Pfam" id="PF03981"/>
    </source>
</evidence>
<dbReference type="STRING" id="90262.A0A1X2IT58"/>
<protein>
    <submittedName>
        <fullName evidence="3">Ubiquinol-cytochrome C chaperone-domain-containing protein</fullName>
    </submittedName>
</protein>
<dbReference type="Proteomes" id="UP000193560">
    <property type="component" value="Unassembled WGS sequence"/>
</dbReference>
<dbReference type="PANTHER" id="PTHR12184">
    <property type="entry name" value="UBIQUINOL-CYTOCHROME C REDUCTASE COMPLEX ASSEMBLY FACTOR 1 FAMILY MEMBER"/>
    <property type="match status" value="1"/>
</dbReference>
<evidence type="ECO:0000313" key="3">
    <source>
        <dbReference type="EMBL" id="ORZ21684.1"/>
    </source>
</evidence>
<dbReference type="InterPro" id="IPR007129">
    <property type="entry name" value="Ubiqinol_cyt_c_chaperone_CPB3"/>
</dbReference>
<keyword evidence="4" id="KW-1185">Reference proteome</keyword>
<dbReference type="AlphaFoldDB" id="A0A1X2IT58"/>
<dbReference type="InterPro" id="IPR021150">
    <property type="entry name" value="Ubiq_cyt_c_chap"/>
</dbReference>